<dbReference type="Pfam" id="PF01636">
    <property type="entry name" value="APH"/>
    <property type="match status" value="1"/>
</dbReference>
<proteinExistence type="inferred from homology"/>
<dbReference type="NCBIfam" id="NF033068">
    <property type="entry name" value="APH_3p"/>
    <property type="match status" value="1"/>
</dbReference>
<keyword evidence="5 7" id="KW-0067">ATP-binding</keyword>
<evidence type="ECO:0000256" key="2">
    <source>
        <dbReference type="ARBA" id="ARBA00022679"/>
    </source>
</evidence>
<keyword evidence="2 7" id="KW-0808">Transferase</keyword>
<keyword evidence="10" id="KW-1185">Reference proteome</keyword>
<dbReference type="Gene3D" id="3.30.200.20">
    <property type="entry name" value="Phosphorylase Kinase, domain 1"/>
    <property type="match status" value="1"/>
</dbReference>
<evidence type="ECO:0000256" key="1">
    <source>
        <dbReference type="ARBA" id="ARBA00006219"/>
    </source>
</evidence>
<feature type="domain" description="Aminoglycoside phosphotransferase" evidence="8">
    <location>
        <begin position="26"/>
        <end position="244"/>
    </location>
</feature>
<accession>A0ABY4F1Q0</accession>
<dbReference type="PIRSF" id="PIRSF000706">
    <property type="entry name" value="Kanamycin_kin"/>
    <property type="match status" value="1"/>
</dbReference>
<dbReference type="InterPro" id="IPR024165">
    <property type="entry name" value="Kan/Strep_kinase"/>
</dbReference>
<dbReference type="RefSeq" id="WP_244723410.1">
    <property type="nucleotide sequence ID" value="NZ_CP095072.1"/>
</dbReference>
<evidence type="ECO:0000259" key="8">
    <source>
        <dbReference type="Pfam" id="PF01636"/>
    </source>
</evidence>
<dbReference type="Gene3D" id="3.90.1200.10">
    <property type="match status" value="1"/>
</dbReference>
<evidence type="ECO:0000256" key="4">
    <source>
        <dbReference type="ARBA" id="ARBA00022777"/>
    </source>
</evidence>
<evidence type="ECO:0000313" key="10">
    <source>
        <dbReference type="Proteomes" id="UP000831782"/>
    </source>
</evidence>
<dbReference type="EMBL" id="CP095072">
    <property type="protein sequence ID" value="UOQ50135.1"/>
    <property type="molecule type" value="Genomic_DNA"/>
</dbReference>
<evidence type="ECO:0000256" key="5">
    <source>
        <dbReference type="ARBA" id="ARBA00022840"/>
    </source>
</evidence>
<organism evidence="9 10">
    <name type="scientific">Gracilibacillus caseinilyticus</name>
    <dbReference type="NCBI Taxonomy" id="2932256"/>
    <lineage>
        <taxon>Bacteria</taxon>
        <taxon>Bacillati</taxon>
        <taxon>Bacillota</taxon>
        <taxon>Bacilli</taxon>
        <taxon>Bacillales</taxon>
        <taxon>Bacillaceae</taxon>
        <taxon>Gracilibacillus</taxon>
    </lineage>
</organism>
<gene>
    <name evidence="9" type="ORF">MUN88_08790</name>
</gene>
<sequence length="257" mass="29509">MKDMPDRLSKRTEGFSWEQMTIGRSEAKTFFLQGSTYNQYLKIQPVNAVENLSDEKDRLQWLRGKLPVPEVVYYDMDHQNEYLLMTEVKGTNASDQIHLANVTDLIKQVGTGLQVLHHINTKDCPFNQTLEPKIAEAKRRAENSLVDEEDFDGIRKGMKASELFEELLCNKPNNEDLVFTHGDYCLPNIILSKGKVSGFIDVGRAGVADRYQDVALAIRSITSNFGKEYIPYFLEGYGMTDVDETKMDYYQLMDEFF</sequence>
<evidence type="ECO:0000313" key="9">
    <source>
        <dbReference type="EMBL" id="UOQ50135.1"/>
    </source>
</evidence>
<dbReference type="CDD" id="cd05150">
    <property type="entry name" value="APH"/>
    <property type="match status" value="1"/>
</dbReference>
<evidence type="ECO:0000256" key="3">
    <source>
        <dbReference type="ARBA" id="ARBA00022741"/>
    </source>
</evidence>
<keyword evidence="4 7" id="KW-0418">Kinase</keyword>
<dbReference type="PANTHER" id="PTHR21310">
    <property type="entry name" value="AMINOGLYCOSIDE PHOSPHOTRANSFERASE-RELATED-RELATED"/>
    <property type="match status" value="1"/>
</dbReference>
<dbReference type="SUPFAM" id="SSF56112">
    <property type="entry name" value="Protein kinase-like (PK-like)"/>
    <property type="match status" value="1"/>
</dbReference>
<dbReference type="InterPro" id="IPR002575">
    <property type="entry name" value="Aminoglycoside_PTrfase"/>
</dbReference>
<evidence type="ECO:0000256" key="6">
    <source>
        <dbReference type="ARBA" id="ARBA00023251"/>
    </source>
</evidence>
<dbReference type="InterPro" id="IPR051678">
    <property type="entry name" value="AGP_Transferase"/>
</dbReference>
<dbReference type="InterPro" id="IPR011009">
    <property type="entry name" value="Kinase-like_dom_sf"/>
</dbReference>
<protein>
    <submittedName>
        <fullName evidence="9">Aminoglycoside 3'-phosphotransferase</fullName>
    </submittedName>
</protein>
<comment type="similarity">
    <text evidence="1 7">Belongs to the aminoglycoside phosphotransferase family.</text>
</comment>
<dbReference type="PANTHER" id="PTHR21310:SF41">
    <property type="entry name" value="3'-PHOSPHOTRANSFERASE, PUTATIVE-RELATED"/>
    <property type="match status" value="1"/>
</dbReference>
<keyword evidence="6 7" id="KW-0046">Antibiotic resistance</keyword>
<name>A0ABY4F1Q0_9BACI</name>
<keyword evidence="3 7" id="KW-0547">Nucleotide-binding</keyword>
<reference evidence="9 10" key="1">
    <citation type="submission" date="2022-04" db="EMBL/GenBank/DDBJ databases">
        <title>Gracilibacillus sp. isolated from saltern.</title>
        <authorList>
            <person name="Won M."/>
            <person name="Lee C.-M."/>
            <person name="Woen H.-Y."/>
            <person name="Kwon S.-W."/>
        </authorList>
    </citation>
    <scope>NUCLEOTIDE SEQUENCE [LARGE SCALE GENOMIC DNA]</scope>
    <source>
        <strain evidence="9 10">SSWR10-1</strain>
    </source>
</reference>
<dbReference type="Proteomes" id="UP000831782">
    <property type="component" value="Chromosome"/>
</dbReference>
<evidence type="ECO:0000256" key="7">
    <source>
        <dbReference type="PIRNR" id="PIRNR000706"/>
    </source>
</evidence>